<keyword evidence="2" id="KW-1185">Reference proteome</keyword>
<name>A0ABS1JRT2_9BURK</name>
<evidence type="ECO:0000313" key="1">
    <source>
        <dbReference type="EMBL" id="MBL0426556.1"/>
    </source>
</evidence>
<evidence type="ECO:0000313" key="2">
    <source>
        <dbReference type="Proteomes" id="UP000622707"/>
    </source>
</evidence>
<gene>
    <name evidence="1" type="ORF">JI746_15685</name>
</gene>
<dbReference type="RefSeq" id="WP_201690755.1">
    <property type="nucleotide sequence ID" value="NZ_JAEQND010000008.1"/>
</dbReference>
<comment type="caution">
    <text evidence="1">The sequence shown here is derived from an EMBL/GenBank/DDBJ whole genome shotgun (WGS) entry which is preliminary data.</text>
</comment>
<reference evidence="1 2" key="1">
    <citation type="journal article" date="2017" name="Int. J. Syst. Evol. Microbiol.">
        <title>Ramlibacter alkalitolerans sp. nov., alkali-tolerant bacterium isolated from soil of ginseng.</title>
        <authorList>
            <person name="Lee D.H."/>
            <person name="Cha C.J."/>
        </authorList>
    </citation>
    <scope>NUCLEOTIDE SEQUENCE [LARGE SCALE GENOMIC DNA]</scope>
    <source>
        <strain evidence="1 2">KACC 19305</strain>
    </source>
</reference>
<accession>A0ABS1JRT2</accession>
<dbReference type="EMBL" id="JAEQND010000008">
    <property type="protein sequence ID" value="MBL0426556.1"/>
    <property type="molecule type" value="Genomic_DNA"/>
</dbReference>
<dbReference type="Proteomes" id="UP000622707">
    <property type="component" value="Unassembled WGS sequence"/>
</dbReference>
<organism evidence="1 2">
    <name type="scientific">Ramlibacter alkalitolerans</name>
    <dbReference type="NCBI Taxonomy" id="2039631"/>
    <lineage>
        <taxon>Bacteria</taxon>
        <taxon>Pseudomonadati</taxon>
        <taxon>Pseudomonadota</taxon>
        <taxon>Betaproteobacteria</taxon>
        <taxon>Burkholderiales</taxon>
        <taxon>Comamonadaceae</taxon>
        <taxon>Ramlibacter</taxon>
    </lineage>
</organism>
<protein>
    <submittedName>
        <fullName evidence="1">Uncharacterized protein</fullName>
    </submittedName>
</protein>
<sequence>MLTATEAYQQAAPGDSVIGWKLDRAERDRLLAQFPPRYARPIADHVTLRSRVSEQAGLPPTTVGVIVGRSDDGTGVEAMVVQVDGSVQRPDGGTYHITWSLQEGREAKESNDAIAGHGWRVVEPPVPVRLRAASFPRS</sequence>
<proteinExistence type="predicted"/>